<name>A0AAU1ZZ45_9ACTN</name>
<dbReference type="Gene3D" id="3.40.50.300">
    <property type="entry name" value="P-loop containing nucleotide triphosphate hydrolases"/>
    <property type="match status" value="1"/>
</dbReference>
<dbReference type="InterPro" id="IPR047738">
    <property type="entry name" value="SAV_2336-like_N"/>
</dbReference>
<reference evidence="2" key="1">
    <citation type="submission" date="2022-10" db="EMBL/GenBank/DDBJ databases">
        <title>The complete genomes of actinobacterial strains from the NBC collection.</title>
        <authorList>
            <person name="Joergensen T.S."/>
            <person name="Alvarez Arevalo M."/>
            <person name="Sterndorff E.B."/>
            <person name="Faurdal D."/>
            <person name="Vuksanovic O."/>
            <person name="Mourched A.-S."/>
            <person name="Charusanti P."/>
            <person name="Shaw S."/>
            <person name="Blin K."/>
            <person name="Weber T."/>
        </authorList>
    </citation>
    <scope>NUCLEOTIDE SEQUENCE</scope>
    <source>
        <strain evidence="2">NBC_00093</strain>
    </source>
</reference>
<feature type="compositionally biased region" description="Basic and acidic residues" evidence="1">
    <location>
        <begin position="81"/>
        <end position="102"/>
    </location>
</feature>
<accession>A0AAU1ZZ45</accession>
<dbReference type="InterPro" id="IPR009003">
    <property type="entry name" value="Peptidase_S1_PA"/>
</dbReference>
<gene>
    <name evidence="2" type="ORF">OHA22_14125</name>
</gene>
<dbReference type="NCBIfam" id="NF041121">
    <property type="entry name" value="SAV_2336_NTERM"/>
    <property type="match status" value="1"/>
</dbReference>
<protein>
    <submittedName>
        <fullName evidence="2">SAV_2336 family protein</fullName>
    </submittedName>
</protein>
<dbReference type="Gene3D" id="2.40.10.120">
    <property type="match status" value="1"/>
</dbReference>
<dbReference type="InterPro" id="IPR027417">
    <property type="entry name" value="P-loop_NTPase"/>
</dbReference>
<feature type="region of interest" description="Disordered" evidence="1">
    <location>
        <begin position="42"/>
        <end position="115"/>
    </location>
</feature>
<dbReference type="SUPFAM" id="SSF50494">
    <property type="entry name" value="Trypsin-like serine proteases"/>
    <property type="match status" value="1"/>
</dbReference>
<proteinExistence type="predicted"/>
<evidence type="ECO:0000313" key="2">
    <source>
        <dbReference type="EMBL" id="WTT16580.1"/>
    </source>
</evidence>
<sequence>MTSPDGQAAELAERLRALGGVEPSARELAEALWLARFVGRAADPTGAGPEVPEPDGDLATASGGTPPVARPPGARPGFRARPAEPAEPVADRTRLHADRPRTEGAPGARPADADSDFVRVRVPSATALPNPLALQRALRPLQHYRPPVRTPALDLDEQATAEQAAETRLLLPVLRATTRREARLRLLMDVSTSTGVWDTALEELRQLCAGLGAFREVATHYVRAGEDGRLVAAPGRAFDRAARAAEQLRDPTGRQLTLVLSDCAGPLWRSGAMQRMLHQWGRAAPVAVVQPLPQRMWQRTQLPALPGTLRRREGMGARLEFTPADGGVRPPGALPVPVLSPTRTALGTWARLLAGSTGLAVSAPAAWVRADHPASPARPERPVADAESLVRAFRRSASRQAVALAVSVSAVPLTLPVMQLVQRAMHPRSGPSVLAEVLLSGLLERGTEDGWYEFRPGVREALLRLLPRGDAMLVLKHCGEYVDRHFGRRARNFPALALARLSGGTVASPEGDADVVPGAFAEVAGVVARRFGAAVAVRREVVDVLYAGEDVDWAIWAAHVLESKGREVVLRRGHGPWALLDLVRQQVRVPSQSGGRVLLLVGSWYAGLRVADPLREIAERHGERFVPLTIERTGPFRWETGEPVALWDTRVVVAAQRLLGSLGLSSEGAEWEGPGARFPGPTLRVLSGVPSAVPGFTVPEDAIAEVRGNLGQDRRSRVCAVVGPHRDDRVGLAVEYVNRYGSTYDVIWWAGGRDDEHRRERLARLGVEFGLPAGSVDQRLLNLQRVLRNTALSWLIVMDDWEGTADASAFPVGGHVLVISPDTAWPDSVDTVSLSEETLTVHPVSAVISLHAGGRALGSGFFLAPGMVVTSTGAVEGLSKDDRARITVHTTDGRGHRAWFARAVGDLAVLEVPGIADRYDSLRLTDASDVLPQKVMAQYATGVEIHSALTRVRGQRDSHELALISAPSTELSVGGPVLSRRDRSVVGVVVEPPAKEGGRGRAVRIAALRELCLQGDKGTELWHRLVRTHDLHHARRLSEPDDRVELYGLLAELEPPQDPHAVLGLLPPGPGSPPSLPPRSWRDGAAHLYARGDAGAVPVYVARILADLADRRIRGPAALRTWVQRAAGEEQRREVQRILETVDDLPGFRGCRITVEVGPERDGAHTWRLRATQENRVVYVAEASKPVRLDGPVPQLREDLSRALAQADTGKLKAMVEYRLPDELLWRLDVMNWTPGQALRTEANVFVRGLGPDSVALERVERWNAVQSGPPLGFRLPASLHDAPLNAVPLWCRHDDGTAVLEEARALGYPLILWSRQADHRNCAAFYNWVEREVLRGSGNVRELLARVRGLWIRNGMREKNTDWVRQLGVYYDPPGSA</sequence>
<organism evidence="2">
    <name type="scientific">Streptomyces sp. NBC_00093</name>
    <dbReference type="NCBI Taxonomy" id="2975649"/>
    <lineage>
        <taxon>Bacteria</taxon>
        <taxon>Bacillati</taxon>
        <taxon>Actinomycetota</taxon>
        <taxon>Actinomycetes</taxon>
        <taxon>Kitasatosporales</taxon>
        <taxon>Streptomycetaceae</taxon>
        <taxon>Streptomyces</taxon>
    </lineage>
</organism>
<dbReference type="EMBL" id="CP108222">
    <property type="protein sequence ID" value="WTT16580.1"/>
    <property type="molecule type" value="Genomic_DNA"/>
</dbReference>
<evidence type="ECO:0000256" key="1">
    <source>
        <dbReference type="SAM" id="MobiDB-lite"/>
    </source>
</evidence>